<dbReference type="AlphaFoldDB" id="A0A061JKB7"/>
<gene>
    <name evidence="1" type="ORF">B597_017045</name>
</gene>
<dbReference type="HOGENOM" id="CLU_2846557_0_0_6"/>
<sequence length="65" mass="6877">MLRGEALGGLGVLSGRGVMWWRLVTGRPGAGHYVGLLVGGLAKDFLECFEHGLLVVELGKNRASV</sequence>
<evidence type="ECO:0000313" key="1">
    <source>
        <dbReference type="EMBL" id="EWC40011.1"/>
    </source>
</evidence>
<proteinExistence type="predicted"/>
<reference evidence="1 2" key="1">
    <citation type="journal article" date="2013" name="Genome Announc.">
        <title>Draft Genome of the Nitrogen-Fixing Bacterium Pseudomonas stutzeri Strain KOS6 Isolated from Industrial Hydrocarbon Sludge.</title>
        <authorList>
            <person name="Grigoryeva T.V."/>
            <person name="Laikov A.V."/>
            <person name="Naumova R.P."/>
            <person name="Manolov A.I."/>
            <person name="Larin A.K."/>
            <person name="Karpova I.Y."/>
            <person name="Semashko T.A."/>
            <person name="Alexeev D.G."/>
            <person name="Kostryukova E.S."/>
            <person name="Muller R."/>
            <person name="Govorun V.M."/>
        </authorList>
    </citation>
    <scope>NUCLEOTIDE SEQUENCE [LARGE SCALE GENOMIC DNA]</scope>
    <source>
        <strain evidence="1 2">KOS6</strain>
    </source>
</reference>
<protein>
    <submittedName>
        <fullName evidence="1">Uncharacterized protein</fullName>
    </submittedName>
</protein>
<accession>A0A061JKB7</accession>
<dbReference type="EMBL" id="AMCZ02000026">
    <property type="protein sequence ID" value="EWC40011.1"/>
    <property type="molecule type" value="Genomic_DNA"/>
</dbReference>
<organism evidence="1 2">
    <name type="scientific">Stutzerimonas stutzeri KOS6</name>
    <dbReference type="NCBI Taxonomy" id="1218352"/>
    <lineage>
        <taxon>Bacteria</taxon>
        <taxon>Pseudomonadati</taxon>
        <taxon>Pseudomonadota</taxon>
        <taxon>Gammaproteobacteria</taxon>
        <taxon>Pseudomonadales</taxon>
        <taxon>Pseudomonadaceae</taxon>
        <taxon>Stutzerimonas</taxon>
    </lineage>
</organism>
<name>A0A061JKB7_STUST</name>
<comment type="caution">
    <text evidence="1">The sequence shown here is derived from an EMBL/GenBank/DDBJ whole genome shotgun (WGS) entry which is preliminary data.</text>
</comment>
<evidence type="ECO:0000313" key="2">
    <source>
        <dbReference type="Proteomes" id="UP000026923"/>
    </source>
</evidence>
<dbReference type="Proteomes" id="UP000026923">
    <property type="component" value="Unassembled WGS sequence"/>
</dbReference>